<dbReference type="RefSeq" id="WP_159545765.1">
    <property type="nucleotide sequence ID" value="NZ_CP047156.1"/>
</dbReference>
<dbReference type="EMBL" id="CP047156">
    <property type="protein sequence ID" value="QHC00863.1"/>
    <property type="molecule type" value="Genomic_DNA"/>
</dbReference>
<evidence type="ECO:0000313" key="1">
    <source>
        <dbReference type="EMBL" id="QHC00863.1"/>
    </source>
</evidence>
<dbReference type="AlphaFoldDB" id="A0A7L4YPN2"/>
<accession>A0A7L4YPN2</accession>
<dbReference type="KEGG" id="eke:EK0264_11595"/>
<name>A0A7L4YPN2_9ACTN</name>
<proteinExistence type="predicted"/>
<keyword evidence="2" id="KW-1185">Reference proteome</keyword>
<dbReference type="Proteomes" id="UP000463857">
    <property type="component" value="Chromosome"/>
</dbReference>
<sequence>MNEVFPVGVPVRWSEPNEQGPALLLQVGEQAVAVADDITAAVWRTLGGEPTFRPDGGFGREELVELVRVRFGGEGSEAEHDAVYGAVDSLVAQEAAAEFDTSDAEQLLQAAAGLRLRGLGGVIGADPRDAGVYHLGISGVIDLPVTNRELELFVRSDSGKSLWSLAEEMSADRSCFGTRTDVDWTSPQAQLPFIFFEVRRMLWHGLALLDLAD</sequence>
<evidence type="ECO:0000313" key="2">
    <source>
        <dbReference type="Proteomes" id="UP000463857"/>
    </source>
</evidence>
<reference evidence="1 2" key="1">
    <citation type="journal article" date="2018" name="Int. J. Syst. Evol. Microbiol.">
        <title>Epidermidibacterium keratini gen. nov., sp. nov., a member of the family Sporichthyaceae, isolated from keratin epidermis.</title>
        <authorList>
            <person name="Lee D.G."/>
            <person name="Trujillo M.E."/>
            <person name="Kang S."/>
            <person name="Nam J.J."/>
            <person name="Kim Y.J."/>
        </authorList>
    </citation>
    <scope>NUCLEOTIDE SEQUENCE [LARGE SCALE GENOMIC DNA]</scope>
    <source>
        <strain evidence="1 2">EPI-7</strain>
    </source>
</reference>
<dbReference type="InParanoid" id="A0A7L4YPN2"/>
<gene>
    <name evidence="1" type="ORF">EK0264_11595</name>
</gene>
<organism evidence="1 2">
    <name type="scientific">Epidermidibacterium keratini</name>
    <dbReference type="NCBI Taxonomy" id="1891644"/>
    <lineage>
        <taxon>Bacteria</taxon>
        <taxon>Bacillati</taxon>
        <taxon>Actinomycetota</taxon>
        <taxon>Actinomycetes</taxon>
        <taxon>Sporichthyales</taxon>
        <taxon>Sporichthyaceae</taxon>
        <taxon>Epidermidibacterium</taxon>
    </lineage>
</organism>
<protein>
    <submittedName>
        <fullName evidence="1">Uncharacterized protein</fullName>
    </submittedName>
</protein>